<evidence type="ECO:0000313" key="3">
    <source>
        <dbReference type="Proteomes" id="UP001374579"/>
    </source>
</evidence>
<dbReference type="PIRSF" id="PIRSF014728">
    <property type="entry name" value="PqaA"/>
    <property type="match status" value="1"/>
</dbReference>
<dbReference type="AlphaFoldDB" id="A0AAN9BBB5"/>
<feature type="chain" id="PRO_5042901832" evidence="1">
    <location>
        <begin position="24"/>
        <end position="497"/>
    </location>
</feature>
<protein>
    <submittedName>
        <fullName evidence="2">Uncharacterized protein</fullName>
    </submittedName>
</protein>
<gene>
    <name evidence="2" type="ORF">V1264_020938</name>
</gene>
<dbReference type="SUPFAM" id="SSF53474">
    <property type="entry name" value="alpha/beta-Hydrolases"/>
    <property type="match status" value="1"/>
</dbReference>
<accession>A0AAN9BBB5</accession>
<dbReference type="Pfam" id="PF10142">
    <property type="entry name" value="PhoPQ_related"/>
    <property type="match status" value="1"/>
</dbReference>
<name>A0AAN9BBB5_9CAEN</name>
<comment type="caution">
    <text evidence="2">The sequence shown here is derived from an EMBL/GenBank/DDBJ whole genome shotgun (WGS) entry which is preliminary data.</text>
</comment>
<dbReference type="Gene3D" id="3.40.50.1820">
    <property type="entry name" value="alpha/beta hydrolase"/>
    <property type="match status" value="1"/>
</dbReference>
<sequence length="497" mass="56728">MAPTLTTTAVVVVLLLVVTTVQPLRPPVNTPLDQYVKAHDPHYNWTVLPWTHRGPDFTLYAINMTSQKWLTEAESSQPIWWHYMYVAVPDNLSRPDAGALYISYGSNGNDFIPDVGDEFISFISLMAVSTGTVCANLRQIPNQPIVFKNDPTQEVRSEDAVIAWTWYQFIQNNGSADWLLRLPMTKAAVRAMDTITAFTKTLHPEVTISKFMVMGESKRGWTTWTTAAVDSRVVAIVPMVMDLLNIVENLHHHYQSLGGWTFAFNDYYALNITMHLDNPRTQEMADIIDPYTYRDRLRFPAKYIISTGGDEFFLPDDSYYYFAAMTGDIHLRTIPNAEHSLTYHRPDIFFGVRAFFISVIDKLQRPNITWTKSWTKSGAMLTVFASEEPLEVNVHFAKTIDGESKRDFRLACADPYNPDGFLIHPVFWEKRPVNTTSSVEYFTSFDNPETGWIAFHIHVLFKGPDGSDYEYTTENVITPNRLPYDRCAGDACYGRLV</sequence>
<evidence type="ECO:0000313" key="2">
    <source>
        <dbReference type="EMBL" id="KAK7102758.1"/>
    </source>
</evidence>
<reference evidence="2 3" key="1">
    <citation type="submission" date="2024-02" db="EMBL/GenBank/DDBJ databases">
        <title>Chromosome-scale genome assembly of the rough periwinkle Littorina saxatilis.</title>
        <authorList>
            <person name="De Jode A."/>
            <person name="Faria R."/>
            <person name="Formenti G."/>
            <person name="Sims Y."/>
            <person name="Smith T.P."/>
            <person name="Tracey A."/>
            <person name="Wood J.M.D."/>
            <person name="Zagrodzka Z.B."/>
            <person name="Johannesson K."/>
            <person name="Butlin R.K."/>
            <person name="Leder E.H."/>
        </authorList>
    </citation>
    <scope>NUCLEOTIDE SEQUENCE [LARGE SCALE GENOMIC DNA]</scope>
    <source>
        <strain evidence="2">Snail1</strain>
        <tissue evidence="2">Muscle</tissue>
    </source>
</reference>
<dbReference type="PANTHER" id="PTHR31497">
    <property type="entry name" value="AUTOCRINE PROLIFERATION REPRESSOR PROTEIN A"/>
    <property type="match status" value="1"/>
</dbReference>
<feature type="signal peptide" evidence="1">
    <location>
        <begin position="1"/>
        <end position="23"/>
    </location>
</feature>
<dbReference type="PANTHER" id="PTHR31497:SF0">
    <property type="entry name" value="AUTOCRINE PROLIFERATION REPRESSOR PROTEIN A"/>
    <property type="match status" value="1"/>
</dbReference>
<dbReference type="Proteomes" id="UP001374579">
    <property type="component" value="Unassembled WGS sequence"/>
</dbReference>
<organism evidence="2 3">
    <name type="scientific">Littorina saxatilis</name>
    <dbReference type="NCBI Taxonomy" id="31220"/>
    <lineage>
        <taxon>Eukaryota</taxon>
        <taxon>Metazoa</taxon>
        <taxon>Spiralia</taxon>
        <taxon>Lophotrochozoa</taxon>
        <taxon>Mollusca</taxon>
        <taxon>Gastropoda</taxon>
        <taxon>Caenogastropoda</taxon>
        <taxon>Littorinimorpha</taxon>
        <taxon>Littorinoidea</taxon>
        <taxon>Littorinidae</taxon>
        <taxon>Littorina</taxon>
    </lineage>
</organism>
<dbReference type="InterPro" id="IPR009199">
    <property type="entry name" value="PhoPQ-act_pathogen-rel_PqaA"/>
</dbReference>
<keyword evidence="3" id="KW-1185">Reference proteome</keyword>
<evidence type="ECO:0000256" key="1">
    <source>
        <dbReference type="SAM" id="SignalP"/>
    </source>
</evidence>
<dbReference type="InterPro" id="IPR029058">
    <property type="entry name" value="AB_hydrolase_fold"/>
</dbReference>
<proteinExistence type="predicted"/>
<keyword evidence="1" id="KW-0732">Signal</keyword>
<dbReference type="EMBL" id="JBAMIC010000010">
    <property type="protein sequence ID" value="KAK7102758.1"/>
    <property type="molecule type" value="Genomic_DNA"/>
</dbReference>